<dbReference type="Pfam" id="PF07282">
    <property type="entry name" value="Cas12f1-like_TNB"/>
    <property type="match status" value="1"/>
</dbReference>
<dbReference type="InterPro" id="IPR010095">
    <property type="entry name" value="Cas12f1-like_TNB"/>
</dbReference>
<dbReference type="EMBL" id="AOMA01000189">
    <property type="protein sequence ID" value="EMA29208.1"/>
    <property type="molecule type" value="Genomic_DNA"/>
</dbReference>
<evidence type="ECO:0000313" key="4">
    <source>
        <dbReference type="EMBL" id="EMA29208.1"/>
    </source>
</evidence>
<evidence type="ECO:0000256" key="1">
    <source>
        <dbReference type="ARBA" id="ARBA00023125"/>
    </source>
</evidence>
<keyword evidence="5" id="KW-1185">Reference proteome</keyword>
<evidence type="ECO:0000256" key="2">
    <source>
        <dbReference type="SAM" id="MobiDB-lite"/>
    </source>
</evidence>
<dbReference type="GO" id="GO:0003677">
    <property type="term" value="F:DNA binding"/>
    <property type="evidence" value="ECO:0007669"/>
    <property type="project" value="UniProtKB-KW"/>
</dbReference>
<organism evidence="4 5">
    <name type="scientific">Halobiforma nitratireducens JCM 10879</name>
    <dbReference type="NCBI Taxonomy" id="1227454"/>
    <lineage>
        <taxon>Archaea</taxon>
        <taxon>Methanobacteriati</taxon>
        <taxon>Methanobacteriota</taxon>
        <taxon>Stenosarchaea group</taxon>
        <taxon>Halobacteria</taxon>
        <taxon>Halobacteriales</taxon>
        <taxon>Natrialbaceae</taxon>
        <taxon>Halobiforma</taxon>
    </lineage>
</organism>
<gene>
    <name evidence="4" type="ORF">C446_17444</name>
</gene>
<protein>
    <submittedName>
        <fullName evidence="4">Transposase, IS605 OrfB family protein</fullName>
    </submittedName>
</protein>
<feature type="region of interest" description="Disordered" evidence="2">
    <location>
        <begin position="1"/>
        <end position="28"/>
    </location>
</feature>
<proteinExistence type="predicted"/>
<name>M0L7Y7_9EURY</name>
<feature type="region of interest" description="Disordered" evidence="2">
    <location>
        <begin position="278"/>
        <end position="308"/>
    </location>
</feature>
<evidence type="ECO:0000259" key="3">
    <source>
        <dbReference type="Pfam" id="PF07282"/>
    </source>
</evidence>
<reference evidence="4 5" key="1">
    <citation type="journal article" date="2014" name="PLoS Genet.">
        <title>Phylogenetically driven sequencing of extremely halophilic archaea reveals strategies for static and dynamic osmo-response.</title>
        <authorList>
            <person name="Becker E.A."/>
            <person name="Seitzer P.M."/>
            <person name="Tritt A."/>
            <person name="Larsen D."/>
            <person name="Krusor M."/>
            <person name="Yao A.I."/>
            <person name="Wu D."/>
            <person name="Madern D."/>
            <person name="Eisen J.A."/>
            <person name="Darling A.E."/>
            <person name="Facciotti M.T."/>
        </authorList>
    </citation>
    <scope>NUCLEOTIDE SEQUENCE [LARGE SCALE GENOMIC DNA]</scope>
    <source>
        <strain evidence="4 5">JCM 10879</strain>
    </source>
</reference>
<dbReference type="PATRIC" id="fig|1227454.3.peg.3564"/>
<feature type="domain" description="Cas12f1-like TNB" evidence="3">
    <location>
        <begin position="203"/>
        <end position="262"/>
    </location>
</feature>
<dbReference type="AlphaFoldDB" id="M0L7Y7"/>
<dbReference type="RefSeq" id="WP_006674365.1">
    <property type="nucleotide sequence ID" value="NZ_AOMA01000189.1"/>
</dbReference>
<sequence>MRNERSRGNEDCPTDDSTAGQPVGHENTYPHQTVETRINDGTLCSSAQFPAETPNSRTTTQYDKILVAGEDAILFEPSIGVDLGEYNLYTACPATIPDWKGAYRIPGNDLCTHLDDLREQVATLLASDADRDTIVACVKQHRTDLLETLADAARELCEYASAYDRPVLVTEDSHYEPDLWAWLTDPDAHRGTAWLLAMAHLRLRTVAAEYALEVATVPETHSSQECHGCGVIGDRPRGKTLRCCNPDCHVDVVHADYNAAKVLAQRYTPGQRCVYRSCSRSRSPPVTTAERPALVADGGPPRSPSDDP</sequence>
<evidence type="ECO:0000313" key="5">
    <source>
        <dbReference type="Proteomes" id="UP000011607"/>
    </source>
</evidence>
<dbReference type="eggNOG" id="arCOG00682">
    <property type="taxonomic scope" value="Archaea"/>
</dbReference>
<keyword evidence="1" id="KW-0238">DNA-binding</keyword>
<comment type="caution">
    <text evidence="4">The sequence shown here is derived from an EMBL/GenBank/DDBJ whole genome shotgun (WGS) entry which is preliminary data.</text>
</comment>
<accession>M0L7Y7</accession>
<dbReference type="Proteomes" id="UP000011607">
    <property type="component" value="Unassembled WGS sequence"/>
</dbReference>
<feature type="compositionally biased region" description="Basic and acidic residues" evidence="2">
    <location>
        <begin position="1"/>
        <end position="10"/>
    </location>
</feature>